<evidence type="ECO:0000313" key="2">
    <source>
        <dbReference type="Proteomes" id="UP000828048"/>
    </source>
</evidence>
<comment type="caution">
    <text evidence="1">The sequence shown here is derived from an EMBL/GenBank/DDBJ whole genome shotgun (WGS) entry which is preliminary data.</text>
</comment>
<evidence type="ECO:0000313" key="1">
    <source>
        <dbReference type="EMBL" id="KAH7850013.1"/>
    </source>
</evidence>
<organism evidence="1 2">
    <name type="scientific">Vaccinium darrowii</name>
    <dbReference type="NCBI Taxonomy" id="229202"/>
    <lineage>
        <taxon>Eukaryota</taxon>
        <taxon>Viridiplantae</taxon>
        <taxon>Streptophyta</taxon>
        <taxon>Embryophyta</taxon>
        <taxon>Tracheophyta</taxon>
        <taxon>Spermatophyta</taxon>
        <taxon>Magnoliopsida</taxon>
        <taxon>eudicotyledons</taxon>
        <taxon>Gunneridae</taxon>
        <taxon>Pentapetalae</taxon>
        <taxon>asterids</taxon>
        <taxon>Ericales</taxon>
        <taxon>Ericaceae</taxon>
        <taxon>Vaccinioideae</taxon>
        <taxon>Vaccinieae</taxon>
        <taxon>Vaccinium</taxon>
    </lineage>
</organism>
<keyword evidence="2" id="KW-1185">Reference proteome</keyword>
<name>A0ACB7YAE9_9ERIC</name>
<sequence>MVQEVSLAVSPKVFSADLEGLNPKSDSYVHYSYAAQPTTQVDKGDGKSRDWIDVLVLTVSSGSEGPSRDVVIGHAIVPVRQVHCWATLTAYQGGEQIVPYRVVSPSGKPIGTLNVSFRFDDMVAAPSEEAASAAARELSQGFDEVGRGPVTKYPAPSGASKAYAEYTTWGYARYALPQPQDSVYAPAGYALPPAVYGGFAPPPQLGYGYPPQAVVQSVAPTPQQVNKKKKILGEGKRYCHRVFELCSSGLCCWCDEG</sequence>
<reference evidence="1 2" key="1">
    <citation type="journal article" date="2021" name="Hortic Res">
        <title>High-quality reference genome and annotation aids understanding of berry development for evergreen blueberry (Vaccinium darrowii).</title>
        <authorList>
            <person name="Yu J."/>
            <person name="Hulse-Kemp A.M."/>
            <person name="Babiker E."/>
            <person name="Staton M."/>
        </authorList>
    </citation>
    <scope>NUCLEOTIDE SEQUENCE [LARGE SCALE GENOMIC DNA]</scope>
    <source>
        <strain evidence="2">cv. NJ 8807/NJ 8810</strain>
        <tissue evidence="1">Young leaf</tissue>
    </source>
</reference>
<dbReference type="Proteomes" id="UP000828048">
    <property type="component" value="Chromosome 7"/>
</dbReference>
<accession>A0ACB7YAE9</accession>
<gene>
    <name evidence="1" type="ORF">Vadar_026532</name>
</gene>
<protein>
    <submittedName>
        <fullName evidence="1">Uncharacterized protein</fullName>
    </submittedName>
</protein>
<proteinExistence type="predicted"/>
<dbReference type="EMBL" id="CM037157">
    <property type="protein sequence ID" value="KAH7850013.1"/>
    <property type="molecule type" value="Genomic_DNA"/>
</dbReference>